<keyword evidence="1" id="KW-1133">Transmembrane helix</keyword>
<keyword evidence="1" id="KW-0812">Transmembrane</keyword>
<keyword evidence="1" id="KW-0472">Membrane</keyword>
<gene>
    <name evidence="2" type="ORF">APZ42_003420</name>
</gene>
<accession>A0A164HJM1</accession>
<feature type="transmembrane region" description="Helical" evidence="1">
    <location>
        <begin position="46"/>
        <end position="66"/>
    </location>
</feature>
<dbReference type="Proteomes" id="UP000076858">
    <property type="component" value="Unassembled WGS sequence"/>
</dbReference>
<feature type="transmembrane region" description="Helical" evidence="1">
    <location>
        <begin position="16"/>
        <end position="34"/>
    </location>
</feature>
<reference evidence="2 3" key="1">
    <citation type="submission" date="2016-03" db="EMBL/GenBank/DDBJ databases">
        <title>EvidentialGene: Evidence-directed Construction of Genes on Genomes.</title>
        <authorList>
            <person name="Gilbert D.G."/>
            <person name="Choi J.-H."/>
            <person name="Mockaitis K."/>
            <person name="Colbourne J."/>
            <person name="Pfrender M."/>
        </authorList>
    </citation>
    <scope>NUCLEOTIDE SEQUENCE [LARGE SCALE GENOMIC DNA]</scope>
    <source>
        <strain evidence="2 3">Xinb3</strain>
        <tissue evidence="2">Complete organism</tissue>
    </source>
</reference>
<evidence type="ECO:0000313" key="2">
    <source>
        <dbReference type="EMBL" id="KZS00312.1"/>
    </source>
</evidence>
<name>A0A164HJM1_9CRUS</name>
<dbReference type="EMBL" id="LRGB01010757">
    <property type="protein sequence ID" value="KZS00312.1"/>
    <property type="molecule type" value="Genomic_DNA"/>
</dbReference>
<feature type="transmembrane region" description="Helical" evidence="1">
    <location>
        <begin position="94"/>
        <end position="119"/>
    </location>
</feature>
<keyword evidence="3" id="KW-1185">Reference proteome</keyword>
<proteinExistence type="predicted"/>
<sequence length="168" mass="19350">LGAVVFSWGEWDFGPYFFVLWGGIYNYLGTLSLAERAFSGHKGGRPRFFASCLCFFPEAFSGFLAVSGNSQRESQIARIILRKIAFLSPSRRKIFSAFAIGCYRFFLFFLFFCFHFLTANFNCYCLRKKCNSFRKPRKLLSSSAVPHNLLSLQLTLGTYCETNRKKNR</sequence>
<dbReference type="AlphaFoldDB" id="A0A164HJM1"/>
<feature type="non-terminal residue" evidence="2">
    <location>
        <position position="1"/>
    </location>
</feature>
<organism evidence="2 3">
    <name type="scientific">Daphnia magna</name>
    <dbReference type="NCBI Taxonomy" id="35525"/>
    <lineage>
        <taxon>Eukaryota</taxon>
        <taxon>Metazoa</taxon>
        <taxon>Ecdysozoa</taxon>
        <taxon>Arthropoda</taxon>
        <taxon>Crustacea</taxon>
        <taxon>Branchiopoda</taxon>
        <taxon>Diplostraca</taxon>
        <taxon>Cladocera</taxon>
        <taxon>Anomopoda</taxon>
        <taxon>Daphniidae</taxon>
        <taxon>Daphnia</taxon>
    </lineage>
</organism>
<evidence type="ECO:0000256" key="1">
    <source>
        <dbReference type="SAM" id="Phobius"/>
    </source>
</evidence>
<comment type="caution">
    <text evidence="2">The sequence shown here is derived from an EMBL/GenBank/DDBJ whole genome shotgun (WGS) entry which is preliminary data.</text>
</comment>
<evidence type="ECO:0000313" key="3">
    <source>
        <dbReference type="Proteomes" id="UP000076858"/>
    </source>
</evidence>
<protein>
    <submittedName>
        <fullName evidence="2">Uncharacterized protein</fullName>
    </submittedName>
</protein>